<keyword evidence="4" id="KW-0456">Lyase</keyword>
<dbReference type="GO" id="GO:0008838">
    <property type="term" value="F:diaminopropionate ammonia-lyase activity"/>
    <property type="evidence" value="ECO:0007669"/>
    <property type="project" value="InterPro"/>
</dbReference>
<accession>A0A2U2BQG1</accession>
<comment type="caution">
    <text evidence="4">The sequence shown here is derived from an EMBL/GenBank/DDBJ whole genome shotgun (WGS) entry which is preliminary data.</text>
</comment>
<reference evidence="4 5" key="2">
    <citation type="submission" date="2018-05" db="EMBL/GenBank/DDBJ databases">
        <authorList>
            <person name="Lanie J.A."/>
            <person name="Ng W.-L."/>
            <person name="Kazmierczak K.M."/>
            <person name="Andrzejewski T.M."/>
            <person name="Davidsen T.M."/>
            <person name="Wayne K.J."/>
            <person name="Tettelin H."/>
            <person name="Glass J.I."/>
            <person name="Rusch D."/>
            <person name="Podicherti R."/>
            <person name="Tsui H.-C.T."/>
            <person name="Winkler M.E."/>
        </authorList>
    </citation>
    <scope>NUCLEOTIDE SEQUENCE [LARGE SCALE GENOMIC DNA]</scope>
    <source>
        <strain evidence="4 5">YBY</strain>
    </source>
</reference>
<evidence type="ECO:0000256" key="1">
    <source>
        <dbReference type="ARBA" id="ARBA00001933"/>
    </source>
</evidence>
<proteinExistence type="predicted"/>
<dbReference type="AlphaFoldDB" id="A0A2U2BQG1"/>
<organism evidence="4 5">
    <name type="scientific">Alcaligenes faecalis</name>
    <dbReference type="NCBI Taxonomy" id="511"/>
    <lineage>
        <taxon>Bacteria</taxon>
        <taxon>Pseudomonadati</taxon>
        <taxon>Pseudomonadota</taxon>
        <taxon>Betaproteobacteria</taxon>
        <taxon>Burkholderiales</taxon>
        <taxon>Alcaligenaceae</taxon>
        <taxon>Alcaligenes</taxon>
    </lineage>
</organism>
<sequence>MNKHAVREQGAVQLYLNPRCVQDSQEYGASLQSILSVAAYEQAQASIVQWPGYAPTPLRHLPGLAAQMKVGGVYYKDEAGRFGLGSFKALGGAYAVNRLLLRQLQAHTGNPNLTLDDLKNPAYKDFIAGLTVTCATDGNHGRSVAWGAKNAGCQCVIYIHEHVSTGREQAIASYGAKVVRVPGNYDDSVRQAAEDAKEHGYFVVSDTSYPGYMDVPKDVMQGYTVMVQEALDQIGSGKPVSHVFIQGGVGGLAAAVCAHMWERLGAQRPRLIVVEPNKADCLFQSAVQGKPVTVTGDLNTVMAGLACGEISLLAWEILDPGTYAYMTLEDDAALQTMRRLARADKGDAPIVAGESAVAGVAACMAACEQADWRQALGIDENSQILFFASEGDTDAELYQRIVGMSAKEVLAQEPV</sequence>
<dbReference type="RefSeq" id="WP_109088609.1">
    <property type="nucleotide sequence ID" value="NZ_QEXO01000001.1"/>
</dbReference>
<dbReference type="Proteomes" id="UP000245216">
    <property type="component" value="Unassembled WGS sequence"/>
</dbReference>
<dbReference type="NCBIfam" id="TIGR01747">
    <property type="entry name" value="diampropi_NH3ly"/>
    <property type="match status" value="1"/>
</dbReference>
<dbReference type="InterPro" id="IPR010081">
    <property type="entry name" value="DiNH2opropionate_NH3_lyase"/>
</dbReference>
<dbReference type="SUPFAM" id="SSF53686">
    <property type="entry name" value="Tryptophan synthase beta subunit-like PLP-dependent enzymes"/>
    <property type="match status" value="1"/>
</dbReference>
<dbReference type="EMBL" id="QEXO01000001">
    <property type="protein sequence ID" value="PWE16242.1"/>
    <property type="molecule type" value="Genomic_DNA"/>
</dbReference>
<comment type="cofactor">
    <cofactor evidence="1">
        <name>pyridoxal 5'-phosphate</name>
        <dbReference type="ChEBI" id="CHEBI:597326"/>
    </cofactor>
</comment>
<dbReference type="Pfam" id="PF00291">
    <property type="entry name" value="PALP"/>
    <property type="match status" value="1"/>
</dbReference>
<evidence type="ECO:0000313" key="5">
    <source>
        <dbReference type="Proteomes" id="UP000245216"/>
    </source>
</evidence>
<dbReference type="CDD" id="cd00640">
    <property type="entry name" value="Trp-synth-beta_II"/>
    <property type="match status" value="1"/>
</dbReference>
<dbReference type="STRING" id="511.UZ73_18200"/>
<evidence type="ECO:0000313" key="4">
    <source>
        <dbReference type="EMBL" id="PWE16242.1"/>
    </source>
</evidence>
<reference evidence="4 5" key="1">
    <citation type="submission" date="2018-05" db="EMBL/GenBank/DDBJ databases">
        <title>Genome Sequence of an Efficient Indole-Degrading Bacterium, Alcaligenes sp.YBY.</title>
        <authorList>
            <person name="Yang B."/>
        </authorList>
    </citation>
    <scope>NUCLEOTIDE SEQUENCE [LARGE SCALE GENOMIC DNA]</scope>
    <source>
        <strain evidence="4 5">YBY</strain>
    </source>
</reference>
<dbReference type="PANTHER" id="PTHR42937:SF1">
    <property type="entry name" value="DIAMINOPROPIONATE AMMONIA-LYASE"/>
    <property type="match status" value="1"/>
</dbReference>
<dbReference type="PANTHER" id="PTHR42937">
    <property type="match status" value="1"/>
</dbReference>
<keyword evidence="2" id="KW-0663">Pyridoxal phosphate</keyword>
<dbReference type="InterPro" id="IPR036052">
    <property type="entry name" value="TrpB-like_PALP_sf"/>
</dbReference>
<protein>
    <submittedName>
        <fullName evidence="4">Diaminopropionate ammonia-lyase</fullName>
    </submittedName>
</protein>
<dbReference type="Gene3D" id="3.40.50.1100">
    <property type="match status" value="2"/>
</dbReference>
<name>A0A2U2BQG1_ALCFA</name>
<gene>
    <name evidence="4" type="ORF">DF183_05850</name>
</gene>
<dbReference type="GO" id="GO:0030170">
    <property type="term" value="F:pyridoxal phosphate binding"/>
    <property type="evidence" value="ECO:0007669"/>
    <property type="project" value="InterPro"/>
</dbReference>
<dbReference type="InterPro" id="IPR001926">
    <property type="entry name" value="TrpB-like_PALP"/>
</dbReference>
<feature type="domain" description="Tryptophan synthase beta chain-like PALP" evidence="3">
    <location>
        <begin position="51"/>
        <end position="371"/>
    </location>
</feature>
<dbReference type="NCBIfam" id="NF006058">
    <property type="entry name" value="PRK08206.1"/>
    <property type="match status" value="1"/>
</dbReference>
<evidence type="ECO:0000256" key="2">
    <source>
        <dbReference type="ARBA" id="ARBA00022898"/>
    </source>
</evidence>
<evidence type="ECO:0000259" key="3">
    <source>
        <dbReference type="Pfam" id="PF00291"/>
    </source>
</evidence>